<dbReference type="SUPFAM" id="SSF55811">
    <property type="entry name" value="Nudix"/>
    <property type="match status" value="1"/>
</dbReference>
<keyword evidence="3" id="KW-0479">Metal-binding</keyword>
<comment type="caution">
    <text evidence="9">The sequence shown here is derived from an EMBL/GenBank/DDBJ whole genome shotgun (WGS) entry which is preliminary data.</text>
</comment>
<dbReference type="InterPro" id="IPR000086">
    <property type="entry name" value="NUDIX_hydrolase_dom"/>
</dbReference>
<sequence length="290" mass="31680">MDNSQSDDSPTNKLEFGSFTPSPSMMTKEMRKKRAAVLICIFKGREGELRVILTRRSMKLSSHPGDVALPGGKMDECDVDDSATALREAMEEIGLDPNLVRVVANLEPFISSNLLRVVPVVGVLSRVEDFKPVLNSDEVDAIFDAPLAMFIEEEGRHKCLEKEWEGWKYACHMFEFESEQGNFVVGGLTASILIHAASIIYQRSPSFDQNLQDFRDGQWEGEEDSTGIESVMETGTGVLVEDITEAQEDSGTGTGTGAGAWRGPNGIMPFEDGSLESVLALSVPGSKVSH</sequence>
<dbReference type="GO" id="GO:0008893">
    <property type="term" value="F:guanosine-3',5'-bis(diphosphate) 3'-diphosphatase activity"/>
    <property type="evidence" value="ECO:0007669"/>
    <property type="project" value="UniProtKB-ARBA"/>
</dbReference>
<dbReference type="GO" id="GO:0015937">
    <property type="term" value="P:coenzyme A biosynthetic process"/>
    <property type="evidence" value="ECO:0007669"/>
    <property type="project" value="UniProtKB-ARBA"/>
</dbReference>
<name>A0A8X8YVV7_SALSN</name>
<dbReference type="InterPro" id="IPR045121">
    <property type="entry name" value="CoAse"/>
</dbReference>
<dbReference type="PANTHER" id="PTHR12992:SF26">
    <property type="entry name" value="NUDIX HYDROLASE 15, MITOCHONDRIAL-LIKE"/>
    <property type="match status" value="1"/>
</dbReference>
<evidence type="ECO:0000256" key="1">
    <source>
        <dbReference type="ARBA" id="ARBA00001936"/>
    </source>
</evidence>
<dbReference type="FunFam" id="3.90.79.10:FF:000036">
    <property type="entry name" value="Nudix hydrolase 11"/>
    <property type="match status" value="1"/>
</dbReference>
<comment type="cofactor">
    <cofactor evidence="1">
        <name>Mn(2+)</name>
        <dbReference type="ChEBI" id="CHEBI:29035"/>
    </cofactor>
</comment>
<evidence type="ECO:0000256" key="7">
    <source>
        <dbReference type="SAM" id="MobiDB-lite"/>
    </source>
</evidence>
<evidence type="ECO:0000256" key="3">
    <source>
        <dbReference type="ARBA" id="ARBA00022723"/>
    </source>
</evidence>
<evidence type="ECO:0000256" key="6">
    <source>
        <dbReference type="ARBA" id="ARBA00023211"/>
    </source>
</evidence>
<reference evidence="9" key="1">
    <citation type="submission" date="2018-01" db="EMBL/GenBank/DDBJ databases">
        <authorList>
            <person name="Mao J.F."/>
        </authorList>
    </citation>
    <scope>NUCLEOTIDE SEQUENCE</scope>
    <source>
        <strain evidence="9">Huo1</strain>
        <tissue evidence="9">Leaf</tissue>
    </source>
</reference>
<dbReference type="Proteomes" id="UP000298416">
    <property type="component" value="Unassembled WGS sequence"/>
</dbReference>
<accession>A0A8X8YVV7</accession>
<comment type="cofactor">
    <cofactor evidence="2">
        <name>Mg(2+)</name>
        <dbReference type="ChEBI" id="CHEBI:18420"/>
    </cofactor>
</comment>
<dbReference type="GO" id="GO:0015938">
    <property type="term" value="P:coenzyme A catabolic process"/>
    <property type="evidence" value="ECO:0007669"/>
    <property type="project" value="TreeGrafter"/>
</dbReference>
<keyword evidence="5" id="KW-0460">Magnesium</keyword>
<dbReference type="PROSITE" id="PS51462">
    <property type="entry name" value="NUDIX"/>
    <property type="match status" value="1"/>
</dbReference>
<dbReference type="Gene3D" id="3.90.79.10">
    <property type="entry name" value="Nucleoside Triphosphate Pyrophosphohydrolase"/>
    <property type="match status" value="1"/>
</dbReference>
<dbReference type="Pfam" id="PF00293">
    <property type="entry name" value="NUDIX"/>
    <property type="match status" value="1"/>
</dbReference>
<dbReference type="CDD" id="cd03426">
    <property type="entry name" value="NUDIX_CoAse_Nudt7"/>
    <property type="match status" value="1"/>
</dbReference>
<evidence type="ECO:0000313" key="9">
    <source>
        <dbReference type="EMBL" id="KAG6437060.1"/>
    </source>
</evidence>
<dbReference type="GO" id="GO:0010945">
    <property type="term" value="F:coenzyme A diphosphatase activity"/>
    <property type="evidence" value="ECO:0007669"/>
    <property type="project" value="InterPro"/>
</dbReference>
<keyword evidence="10" id="KW-1185">Reference proteome</keyword>
<keyword evidence="6" id="KW-0464">Manganese</keyword>
<dbReference type="GO" id="GO:0005737">
    <property type="term" value="C:cytoplasm"/>
    <property type="evidence" value="ECO:0007669"/>
    <property type="project" value="UniProtKB-ARBA"/>
</dbReference>
<dbReference type="EMBL" id="PNBA02000001">
    <property type="protein sequence ID" value="KAG6437060.1"/>
    <property type="molecule type" value="Genomic_DNA"/>
</dbReference>
<dbReference type="GO" id="GO:0046872">
    <property type="term" value="F:metal ion binding"/>
    <property type="evidence" value="ECO:0007669"/>
    <property type="project" value="UniProtKB-KW"/>
</dbReference>
<feature type="compositionally biased region" description="Polar residues" evidence="7">
    <location>
        <begin position="1"/>
        <end position="12"/>
    </location>
</feature>
<dbReference type="InterPro" id="IPR015797">
    <property type="entry name" value="NUDIX_hydrolase-like_dom_sf"/>
</dbReference>
<dbReference type="GO" id="GO:0006637">
    <property type="term" value="P:acyl-CoA metabolic process"/>
    <property type="evidence" value="ECO:0007669"/>
    <property type="project" value="UniProtKB-ARBA"/>
</dbReference>
<feature type="region of interest" description="Disordered" evidence="7">
    <location>
        <begin position="1"/>
        <end position="27"/>
    </location>
</feature>
<evidence type="ECO:0000256" key="2">
    <source>
        <dbReference type="ARBA" id="ARBA00001946"/>
    </source>
</evidence>
<proteinExistence type="predicted"/>
<gene>
    <name evidence="9" type="ORF">SASPL_101969</name>
</gene>
<evidence type="ECO:0000256" key="5">
    <source>
        <dbReference type="ARBA" id="ARBA00022842"/>
    </source>
</evidence>
<keyword evidence="4" id="KW-0378">Hydrolase</keyword>
<protein>
    <recommendedName>
        <fullName evidence="8">Nudix hydrolase domain-containing protein</fullName>
    </recommendedName>
</protein>
<organism evidence="9">
    <name type="scientific">Salvia splendens</name>
    <name type="common">Scarlet sage</name>
    <dbReference type="NCBI Taxonomy" id="180675"/>
    <lineage>
        <taxon>Eukaryota</taxon>
        <taxon>Viridiplantae</taxon>
        <taxon>Streptophyta</taxon>
        <taxon>Embryophyta</taxon>
        <taxon>Tracheophyta</taxon>
        <taxon>Spermatophyta</taxon>
        <taxon>Magnoliopsida</taxon>
        <taxon>eudicotyledons</taxon>
        <taxon>Gunneridae</taxon>
        <taxon>Pentapetalae</taxon>
        <taxon>asterids</taxon>
        <taxon>lamiids</taxon>
        <taxon>Lamiales</taxon>
        <taxon>Lamiaceae</taxon>
        <taxon>Nepetoideae</taxon>
        <taxon>Mentheae</taxon>
        <taxon>Salviinae</taxon>
        <taxon>Salvia</taxon>
        <taxon>Salvia subgen. Calosphace</taxon>
        <taxon>core Calosphace</taxon>
    </lineage>
</organism>
<dbReference type="PANTHER" id="PTHR12992">
    <property type="entry name" value="NUDIX HYDROLASE"/>
    <property type="match status" value="1"/>
</dbReference>
<dbReference type="AlphaFoldDB" id="A0A8X8YVV7"/>
<evidence type="ECO:0000313" key="10">
    <source>
        <dbReference type="Proteomes" id="UP000298416"/>
    </source>
</evidence>
<evidence type="ECO:0000256" key="4">
    <source>
        <dbReference type="ARBA" id="ARBA00022801"/>
    </source>
</evidence>
<reference evidence="9" key="2">
    <citation type="submission" date="2020-08" db="EMBL/GenBank/DDBJ databases">
        <title>Plant Genome Project.</title>
        <authorList>
            <person name="Zhang R.-G."/>
        </authorList>
    </citation>
    <scope>NUCLEOTIDE SEQUENCE</scope>
    <source>
        <strain evidence="9">Huo1</strain>
        <tissue evidence="9">Leaf</tissue>
    </source>
</reference>
<evidence type="ECO:0000259" key="8">
    <source>
        <dbReference type="PROSITE" id="PS51462"/>
    </source>
</evidence>
<feature type="domain" description="Nudix hydrolase" evidence="8">
    <location>
        <begin position="32"/>
        <end position="167"/>
    </location>
</feature>